<feature type="compositionally biased region" description="Basic and acidic residues" evidence="1">
    <location>
        <begin position="150"/>
        <end position="163"/>
    </location>
</feature>
<name>A0A9Q3CVH5_9BASI</name>
<feature type="region of interest" description="Disordered" evidence="1">
    <location>
        <begin position="105"/>
        <end position="232"/>
    </location>
</feature>
<feature type="region of interest" description="Disordered" evidence="1">
    <location>
        <begin position="58"/>
        <end position="86"/>
    </location>
</feature>
<comment type="caution">
    <text evidence="2">The sequence shown here is derived from an EMBL/GenBank/DDBJ whole genome shotgun (WGS) entry which is preliminary data.</text>
</comment>
<feature type="region of interest" description="Disordered" evidence="1">
    <location>
        <begin position="1"/>
        <end position="38"/>
    </location>
</feature>
<dbReference type="AlphaFoldDB" id="A0A9Q3CVH5"/>
<reference evidence="2" key="1">
    <citation type="submission" date="2021-03" db="EMBL/GenBank/DDBJ databases">
        <title>Draft genome sequence of rust myrtle Austropuccinia psidii MF-1, a brazilian biotype.</title>
        <authorList>
            <person name="Quecine M.C."/>
            <person name="Pachon D.M.R."/>
            <person name="Bonatelli M.L."/>
            <person name="Correr F.H."/>
            <person name="Franceschini L.M."/>
            <person name="Leite T.F."/>
            <person name="Margarido G.R.A."/>
            <person name="Almeida C.A."/>
            <person name="Ferrarezi J.A."/>
            <person name="Labate C.A."/>
        </authorList>
    </citation>
    <scope>NUCLEOTIDE SEQUENCE</scope>
    <source>
        <strain evidence="2">MF-1</strain>
    </source>
</reference>
<evidence type="ECO:0000313" key="2">
    <source>
        <dbReference type="EMBL" id="MBW0490698.1"/>
    </source>
</evidence>
<organism evidence="2 3">
    <name type="scientific">Austropuccinia psidii MF-1</name>
    <dbReference type="NCBI Taxonomy" id="1389203"/>
    <lineage>
        <taxon>Eukaryota</taxon>
        <taxon>Fungi</taxon>
        <taxon>Dikarya</taxon>
        <taxon>Basidiomycota</taxon>
        <taxon>Pucciniomycotina</taxon>
        <taxon>Pucciniomycetes</taxon>
        <taxon>Pucciniales</taxon>
        <taxon>Sphaerophragmiaceae</taxon>
        <taxon>Austropuccinia</taxon>
    </lineage>
</organism>
<gene>
    <name evidence="2" type="ORF">O181_030413</name>
</gene>
<feature type="compositionally biased region" description="Basic and acidic residues" evidence="1">
    <location>
        <begin position="110"/>
        <end position="128"/>
    </location>
</feature>
<sequence>SSIRESSSDSSTSDSSIEIQTIPRGLITEGPFEGPAEVEVTTPSNQMHLDQDIEFINPKEKNVIPENRHKWRMTEPPPVPKGNSGNIPVSLQELVYGGKTAGVGTSAMPLDRDHELLSSSKEAHETRKYRGPSEGFDTHVLQRKSPKYKSLAEKPKHVVKGPEGRVGPNKGKQTSGSSSSPHKQESASTSAKKGKASHKEQSEGQEKCKVKIEQALPTEIQNHRKKRRPWTM</sequence>
<feature type="compositionally biased region" description="Basic and acidic residues" evidence="1">
    <location>
        <begin position="58"/>
        <end position="68"/>
    </location>
</feature>
<evidence type="ECO:0000313" key="3">
    <source>
        <dbReference type="Proteomes" id="UP000765509"/>
    </source>
</evidence>
<dbReference type="EMBL" id="AVOT02010719">
    <property type="protein sequence ID" value="MBW0490698.1"/>
    <property type="molecule type" value="Genomic_DNA"/>
</dbReference>
<accession>A0A9Q3CVH5</accession>
<feature type="compositionally biased region" description="Polar residues" evidence="1">
    <location>
        <begin position="171"/>
        <end position="181"/>
    </location>
</feature>
<feature type="compositionally biased region" description="Basic residues" evidence="1">
    <location>
        <begin position="223"/>
        <end position="232"/>
    </location>
</feature>
<dbReference type="Proteomes" id="UP000765509">
    <property type="component" value="Unassembled WGS sequence"/>
</dbReference>
<protein>
    <submittedName>
        <fullName evidence="2">Uncharacterized protein</fullName>
    </submittedName>
</protein>
<keyword evidence="3" id="KW-1185">Reference proteome</keyword>
<feature type="non-terminal residue" evidence="2">
    <location>
        <position position="1"/>
    </location>
</feature>
<feature type="compositionally biased region" description="Low complexity" evidence="1">
    <location>
        <begin position="1"/>
        <end position="22"/>
    </location>
</feature>
<evidence type="ECO:0000256" key="1">
    <source>
        <dbReference type="SAM" id="MobiDB-lite"/>
    </source>
</evidence>
<proteinExistence type="predicted"/>
<feature type="compositionally biased region" description="Basic and acidic residues" evidence="1">
    <location>
        <begin position="197"/>
        <end position="212"/>
    </location>
</feature>